<reference evidence="14 15" key="2">
    <citation type="journal article" date="2015" name="J. Bacteriol.">
        <title>Genomic, proteomic, and biochemical analysis of the organohalide respiratory pathway in Desulfitobacterium dehalogenans.</title>
        <authorList>
            <person name="Kruse T."/>
            <person name="van de Pas B.A."/>
            <person name="Atteia A."/>
            <person name="Krab K."/>
            <person name="Hagen W.R."/>
            <person name="Goodwin L."/>
            <person name="Chain P."/>
            <person name="Boeren S."/>
            <person name="Maphosa F."/>
            <person name="Schraa G."/>
            <person name="de Vos W.M."/>
            <person name="van der Oost J."/>
            <person name="Smidt H."/>
            <person name="Stams A.J."/>
        </authorList>
    </citation>
    <scope>NUCLEOTIDE SEQUENCE [LARGE SCALE GENOMIC DNA]</scope>
    <source>
        <strain evidence="15">ATCC 51507 / DSM 9161 / JW/IU-DC1</strain>
    </source>
</reference>
<dbReference type="SMART" id="SM00363">
    <property type="entry name" value="S4"/>
    <property type="match status" value="1"/>
</dbReference>
<sequence length="421" mass="47325">MNILDDLKARGLVYQTTDEDALHKRLESPMTLYCGFDPTADSLHIGHLLPVLMLRRFQLAGHRPIALVGGGTGLIGDPSGKTSERTLNPTEVVQEWADRIKEQLSCFLDFDGIENPAIMANNYEWLGTINVIEFLRDIGKNFSLGTMLAKESVESRMSRGISFTEFSYQILQSYDFLKLNELYSCEMQIGGSDQWGNITSGTDLIRRMSVGEDRQIHGLTVPLVTKSDGTKFGKTEGGAVWLDPNKTSPYKFYQFWINTDDRDVVKYLNFFTFLSIEEIHGLAQEVENQPEKRNAQRMLAKEVTELVHGVEARERAEKISQALFTGGIENLTAVEVEEGFSDVPSADVENQEMLLVDALIKVGAVSSRRQARESMESGAVYVNGIRQTDTALTVAQLDKIENRFIVIRRGKKNYYLMKLLG</sequence>
<dbReference type="FunFam" id="3.40.50.620:FF:000008">
    <property type="entry name" value="Tyrosine--tRNA ligase"/>
    <property type="match status" value="1"/>
</dbReference>
<dbReference type="OrthoDB" id="9804243at2"/>
<dbReference type="InterPro" id="IPR054608">
    <property type="entry name" value="SYY-like_C"/>
</dbReference>
<dbReference type="InterPro" id="IPR014729">
    <property type="entry name" value="Rossmann-like_a/b/a_fold"/>
</dbReference>
<dbReference type="NCBIfam" id="TIGR00234">
    <property type="entry name" value="tyrS"/>
    <property type="match status" value="1"/>
</dbReference>
<evidence type="ECO:0000256" key="9">
    <source>
        <dbReference type="ARBA" id="ARBA00048248"/>
    </source>
</evidence>
<dbReference type="Pfam" id="PF22421">
    <property type="entry name" value="SYY_C-terminal"/>
    <property type="match status" value="1"/>
</dbReference>
<keyword evidence="2 11" id="KW-0963">Cytoplasm</keyword>
<dbReference type="Gene3D" id="3.40.50.620">
    <property type="entry name" value="HUPs"/>
    <property type="match status" value="1"/>
</dbReference>
<dbReference type="GO" id="GO:0042803">
    <property type="term" value="F:protein homodimerization activity"/>
    <property type="evidence" value="ECO:0007669"/>
    <property type="project" value="UniProtKB-ARBA"/>
</dbReference>
<dbReference type="GO" id="GO:0004831">
    <property type="term" value="F:tyrosine-tRNA ligase activity"/>
    <property type="evidence" value="ECO:0007669"/>
    <property type="project" value="UniProtKB-UniRule"/>
</dbReference>
<organism evidence="14 15">
    <name type="scientific">Desulfitobacterium dehalogenans (strain ATCC 51507 / DSM 9161 / JW/IU-DC1)</name>
    <dbReference type="NCBI Taxonomy" id="756499"/>
    <lineage>
        <taxon>Bacteria</taxon>
        <taxon>Bacillati</taxon>
        <taxon>Bacillota</taxon>
        <taxon>Clostridia</taxon>
        <taxon>Eubacteriales</taxon>
        <taxon>Desulfitobacteriaceae</taxon>
        <taxon>Desulfitobacterium</taxon>
    </lineage>
</organism>
<evidence type="ECO:0000256" key="10">
    <source>
        <dbReference type="ARBA" id="ARBA00060965"/>
    </source>
</evidence>
<dbReference type="PANTHER" id="PTHR11766:SF0">
    <property type="entry name" value="TYROSINE--TRNA LIGASE, MITOCHONDRIAL"/>
    <property type="match status" value="1"/>
</dbReference>
<feature type="domain" description="RNA-binding S4" evidence="13">
    <location>
        <begin position="354"/>
        <end position="415"/>
    </location>
</feature>
<name>I4A412_DESDJ</name>
<comment type="catalytic activity">
    <reaction evidence="9 11">
        <text>tRNA(Tyr) + L-tyrosine + ATP = L-tyrosyl-tRNA(Tyr) + AMP + diphosphate + H(+)</text>
        <dbReference type="Rhea" id="RHEA:10220"/>
        <dbReference type="Rhea" id="RHEA-COMP:9706"/>
        <dbReference type="Rhea" id="RHEA-COMP:9707"/>
        <dbReference type="ChEBI" id="CHEBI:15378"/>
        <dbReference type="ChEBI" id="CHEBI:30616"/>
        <dbReference type="ChEBI" id="CHEBI:33019"/>
        <dbReference type="ChEBI" id="CHEBI:58315"/>
        <dbReference type="ChEBI" id="CHEBI:78442"/>
        <dbReference type="ChEBI" id="CHEBI:78536"/>
        <dbReference type="ChEBI" id="CHEBI:456215"/>
        <dbReference type="EC" id="6.1.1.1"/>
    </reaction>
</comment>
<evidence type="ECO:0000256" key="4">
    <source>
        <dbReference type="ARBA" id="ARBA00022741"/>
    </source>
</evidence>
<evidence type="ECO:0000256" key="6">
    <source>
        <dbReference type="ARBA" id="ARBA00022884"/>
    </source>
</evidence>
<dbReference type="GO" id="GO:0005524">
    <property type="term" value="F:ATP binding"/>
    <property type="evidence" value="ECO:0007669"/>
    <property type="project" value="UniProtKB-UniRule"/>
</dbReference>
<evidence type="ECO:0000256" key="8">
    <source>
        <dbReference type="ARBA" id="ARBA00023146"/>
    </source>
</evidence>
<dbReference type="AlphaFoldDB" id="I4A412"/>
<dbReference type="FunFam" id="1.10.240.10:FF:000001">
    <property type="entry name" value="Tyrosine--tRNA ligase"/>
    <property type="match status" value="1"/>
</dbReference>
<keyword evidence="15" id="KW-1185">Reference proteome</keyword>
<dbReference type="eggNOG" id="COG0162">
    <property type="taxonomic scope" value="Bacteria"/>
</dbReference>
<evidence type="ECO:0000313" key="15">
    <source>
        <dbReference type="Proteomes" id="UP000006053"/>
    </source>
</evidence>
<dbReference type="PROSITE" id="PS00178">
    <property type="entry name" value="AA_TRNA_LIGASE_I"/>
    <property type="match status" value="1"/>
</dbReference>
<dbReference type="InterPro" id="IPR002305">
    <property type="entry name" value="aa-tRNA-synth_Ic"/>
</dbReference>
<keyword evidence="8 11" id="KW-0030">Aminoacyl-tRNA synthetase</keyword>
<dbReference type="Pfam" id="PF00579">
    <property type="entry name" value="tRNA-synt_1b"/>
    <property type="match status" value="1"/>
</dbReference>
<dbReference type="GO" id="GO:0006437">
    <property type="term" value="P:tyrosyl-tRNA aminoacylation"/>
    <property type="evidence" value="ECO:0007669"/>
    <property type="project" value="UniProtKB-UniRule"/>
</dbReference>
<dbReference type="PANTHER" id="PTHR11766">
    <property type="entry name" value="TYROSYL-TRNA SYNTHETASE"/>
    <property type="match status" value="1"/>
</dbReference>
<comment type="subunit">
    <text evidence="11">Homodimer.</text>
</comment>
<dbReference type="InterPro" id="IPR036986">
    <property type="entry name" value="S4_RNA-bd_sf"/>
</dbReference>
<dbReference type="SUPFAM" id="SSF52374">
    <property type="entry name" value="Nucleotidylyl transferase"/>
    <property type="match status" value="1"/>
</dbReference>
<dbReference type="InterPro" id="IPR024107">
    <property type="entry name" value="Tyr-tRNA-ligase_bac_1"/>
</dbReference>
<dbReference type="HAMAP" id="MF_02006">
    <property type="entry name" value="Tyr_tRNA_synth_type1"/>
    <property type="match status" value="1"/>
</dbReference>
<dbReference type="Proteomes" id="UP000006053">
    <property type="component" value="Chromosome"/>
</dbReference>
<protein>
    <recommendedName>
        <fullName evidence="11">Tyrosine--tRNA ligase</fullName>
        <ecNumber evidence="11">6.1.1.1</ecNumber>
    </recommendedName>
    <alternativeName>
        <fullName evidence="11">Tyrosyl-tRNA synthetase</fullName>
        <shortName evidence="11">TyrRS</shortName>
    </alternativeName>
</protein>
<dbReference type="EC" id="6.1.1.1" evidence="11"/>
<evidence type="ECO:0000256" key="1">
    <source>
        <dbReference type="ARBA" id="ARBA00004496"/>
    </source>
</evidence>
<keyword evidence="4 11" id="KW-0547">Nucleotide-binding</keyword>
<evidence type="ECO:0000313" key="14">
    <source>
        <dbReference type="EMBL" id="AFL98696.1"/>
    </source>
</evidence>
<dbReference type="InterPro" id="IPR024088">
    <property type="entry name" value="Tyr-tRNA-ligase_bac-type"/>
</dbReference>
<keyword evidence="6 12" id="KW-0694">RNA-binding</keyword>
<keyword evidence="7 11" id="KW-0648">Protein biosynthesis</keyword>
<dbReference type="KEGG" id="ddh:Desde_0216"/>
<keyword evidence="5 11" id="KW-0067">ATP-binding</keyword>
<feature type="binding site" evidence="11">
    <location>
        <position position="172"/>
    </location>
    <ligand>
        <name>L-tyrosine</name>
        <dbReference type="ChEBI" id="CHEBI:58315"/>
    </ligand>
</feature>
<dbReference type="RefSeq" id="WP_014792194.1">
    <property type="nucleotide sequence ID" value="NC_018017.1"/>
</dbReference>
<evidence type="ECO:0000256" key="5">
    <source>
        <dbReference type="ARBA" id="ARBA00022840"/>
    </source>
</evidence>
<dbReference type="InterPro" id="IPR002307">
    <property type="entry name" value="Tyr-tRNA-ligase"/>
</dbReference>
<dbReference type="CDD" id="cd00165">
    <property type="entry name" value="S4"/>
    <property type="match status" value="1"/>
</dbReference>
<dbReference type="GO" id="GO:0003723">
    <property type="term" value="F:RNA binding"/>
    <property type="evidence" value="ECO:0007669"/>
    <property type="project" value="UniProtKB-KW"/>
</dbReference>
<feature type="short sequence motif" description="'HIGH' region" evidence="11">
    <location>
        <begin position="38"/>
        <end position="47"/>
    </location>
</feature>
<dbReference type="Gene3D" id="1.10.240.10">
    <property type="entry name" value="Tyrosyl-Transfer RNA Synthetase"/>
    <property type="match status" value="1"/>
</dbReference>
<evidence type="ECO:0000256" key="12">
    <source>
        <dbReference type="PROSITE-ProRule" id="PRU00182"/>
    </source>
</evidence>
<dbReference type="InterPro" id="IPR002942">
    <property type="entry name" value="S4_RNA-bd"/>
</dbReference>
<dbReference type="SUPFAM" id="SSF55174">
    <property type="entry name" value="Alpha-L RNA-binding motif"/>
    <property type="match status" value="1"/>
</dbReference>
<reference evidence="15" key="1">
    <citation type="submission" date="2012-06" db="EMBL/GenBank/DDBJ databases">
        <title>Complete sequence of Desulfitobacterium dehalogenans ATCC 51507.</title>
        <authorList>
            <person name="Lucas S."/>
            <person name="Han J."/>
            <person name="Lapidus A."/>
            <person name="Cheng J.-F."/>
            <person name="Goodwin L."/>
            <person name="Pitluck S."/>
            <person name="Peters L."/>
            <person name="Ovchinnikova G."/>
            <person name="Teshima H."/>
            <person name="Detter J.C."/>
            <person name="Han C."/>
            <person name="Tapia R."/>
            <person name="Land M."/>
            <person name="Hauser L."/>
            <person name="Kyrpides N."/>
            <person name="Ivanova N."/>
            <person name="Pagani I."/>
            <person name="Kruse T."/>
            <person name="de Vos W.M."/>
            <person name="Smidt H."/>
            <person name="Woyke T."/>
        </authorList>
    </citation>
    <scope>NUCLEOTIDE SEQUENCE [LARGE SCALE GENOMIC DNA]</scope>
    <source>
        <strain evidence="15">ATCC 51507 / DSM 9161 / JW/IU-DC1</strain>
    </source>
</reference>
<dbReference type="EMBL" id="CP003348">
    <property type="protein sequence ID" value="AFL98696.1"/>
    <property type="molecule type" value="Genomic_DNA"/>
</dbReference>
<dbReference type="InterPro" id="IPR001412">
    <property type="entry name" value="aa-tRNA-synth_I_CS"/>
</dbReference>
<dbReference type="HOGENOM" id="CLU_024003_0_3_9"/>
<evidence type="ECO:0000259" key="13">
    <source>
        <dbReference type="SMART" id="SM00363"/>
    </source>
</evidence>
<dbReference type="GO" id="GO:0005829">
    <property type="term" value="C:cytosol"/>
    <property type="evidence" value="ECO:0007669"/>
    <property type="project" value="TreeGrafter"/>
</dbReference>
<evidence type="ECO:0000256" key="7">
    <source>
        <dbReference type="ARBA" id="ARBA00022917"/>
    </source>
</evidence>
<accession>I4A412</accession>
<dbReference type="PRINTS" id="PR01040">
    <property type="entry name" value="TRNASYNTHTYR"/>
</dbReference>
<evidence type="ECO:0000256" key="3">
    <source>
        <dbReference type="ARBA" id="ARBA00022598"/>
    </source>
</evidence>
<feature type="binding site" evidence="11">
    <location>
        <position position="168"/>
    </location>
    <ligand>
        <name>L-tyrosine</name>
        <dbReference type="ChEBI" id="CHEBI:58315"/>
    </ligand>
</feature>
<feature type="binding site" evidence="11">
    <location>
        <position position="234"/>
    </location>
    <ligand>
        <name>ATP</name>
        <dbReference type="ChEBI" id="CHEBI:30616"/>
    </ligand>
</feature>
<evidence type="ECO:0000256" key="11">
    <source>
        <dbReference type="HAMAP-Rule" id="MF_02006"/>
    </source>
</evidence>
<evidence type="ECO:0000256" key="2">
    <source>
        <dbReference type="ARBA" id="ARBA00022490"/>
    </source>
</evidence>
<proteinExistence type="inferred from homology"/>
<feature type="short sequence motif" description="'KMSKS' region" evidence="11">
    <location>
        <begin position="231"/>
        <end position="235"/>
    </location>
</feature>
<dbReference type="STRING" id="756499.Desde_0216"/>
<dbReference type="Gene3D" id="3.10.290.10">
    <property type="entry name" value="RNA-binding S4 domain"/>
    <property type="match status" value="1"/>
</dbReference>
<gene>
    <name evidence="11" type="primary">tyrS</name>
    <name evidence="14" type="ordered locus">Desde_0216</name>
</gene>
<dbReference type="CDD" id="cd00805">
    <property type="entry name" value="TyrRS_core"/>
    <property type="match status" value="1"/>
</dbReference>
<dbReference type="PROSITE" id="PS50889">
    <property type="entry name" value="S4"/>
    <property type="match status" value="1"/>
</dbReference>
<comment type="subcellular location">
    <subcellularLocation>
        <location evidence="1 11">Cytoplasm</location>
    </subcellularLocation>
</comment>
<comment type="similarity">
    <text evidence="10 11">Belongs to the class-I aminoacyl-tRNA synthetase family. TyrS type 1 subfamily.</text>
</comment>
<feature type="binding site" evidence="11">
    <location>
        <position position="33"/>
    </location>
    <ligand>
        <name>L-tyrosine</name>
        <dbReference type="ChEBI" id="CHEBI:58315"/>
    </ligand>
</feature>
<comment type="function">
    <text evidence="11">Catalyzes the attachment of tyrosine to tRNA(Tyr) in a two-step reaction: tyrosine is first activated by ATP to form Tyr-AMP and then transferred to the acceptor end of tRNA(Tyr).</text>
</comment>
<keyword evidence="3 11" id="KW-0436">Ligase</keyword>